<feature type="domain" description="Carbohydrate kinase FGGY N-terminal" evidence="11">
    <location>
        <begin position="5"/>
        <end position="252"/>
    </location>
</feature>
<evidence type="ECO:0000256" key="8">
    <source>
        <dbReference type="HAMAP-Rule" id="MF_02220"/>
    </source>
</evidence>
<evidence type="ECO:0000256" key="1">
    <source>
        <dbReference type="ARBA" id="ARBA00009156"/>
    </source>
</evidence>
<keyword evidence="2 8" id="KW-0859">Xylose metabolism</keyword>
<dbReference type="GO" id="GO:0042732">
    <property type="term" value="P:D-xylose metabolic process"/>
    <property type="evidence" value="ECO:0007669"/>
    <property type="project" value="UniProtKB-KW"/>
</dbReference>
<feature type="active site" description="Proton acceptor" evidence="8">
    <location>
        <position position="245"/>
    </location>
</feature>
<evidence type="ECO:0000256" key="2">
    <source>
        <dbReference type="ARBA" id="ARBA00022629"/>
    </source>
</evidence>
<dbReference type="PANTHER" id="PTHR43095">
    <property type="entry name" value="SUGAR KINASE"/>
    <property type="match status" value="1"/>
</dbReference>
<dbReference type="Gene3D" id="3.30.420.40">
    <property type="match status" value="2"/>
</dbReference>
<dbReference type="Proteomes" id="UP000295781">
    <property type="component" value="Chromosome"/>
</dbReference>
<dbReference type="PANTHER" id="PTHR43095:SF5">
    <property type="entry name" value="XYLULOSE KINASE"/>
    <property type="match status" value="1"/>
</dbReference>
<keyword evidence="6 8" id="KW-0067">ATP-binding</keyword>
<evidence type="ECO:0000256" key="10">
    <source>
        <dbReference type="RuleBase" id="RU364073"/>
    </source>
</evidence>
<sequence length="520" mass="54215">MAMAIVIGIDVGTSGLKAIAVEAERGAAVASAHREYPLSTPHPGWAEQDPEDFAAAALSALGELAHALGPRRGDVKAIGLTGQMHSAVLLDEARAVIRPAILWCDTRTTTECEAIRANAKVGDAGLARLVGNRALEGFTLPKLLWLRAHEPEAFARVRTVLMPKDFVGMRLTGELGTDDSDASGTLAFSPGDRAFSAELLDAVGVPRAIFPGSAASNAPLGRLTAEVAAATGLPEGTLVVRGAADNAAGAVGLGVVRGGRAMASVGTSGVILAHTDRWIVEPEMRLHSFCHAVPGRFYLMGVMLAAGGALRWYRDVLCDGERVGAELRKVDPYEIITDTASTAKPGAGGVVFLPYLMGERTPHNDAAARGAFVGLSARTTKADVSRAVLEGITFGLADSLSLMRGVGQPNGAAPVVIDEIRLTGGGARSPFWRQLMADVFEAQVAITTSTEGPAYGAALLGAAGAGLFSSVEEAADAFVHVVSRIAPDPARAARYRDIHAVYQGLYSDLRARFRELGKLA</sequence>
<proteinExistence type="inferred from homology"/>
<dbReference type="InterPro" id="IPR006000">
    <property type="entry name" value="Xylulokinase"/>
</dbReference>
<dbReference type="GO" id="GO:0004856">
    <property type="term" value="F:D-xylulokinase activity"/>
    <property type="evidence" value="ECO:0007669"/>
    <property type="project" value="UniProtKB-UniRule"/>
</dbReference>
<dbReference type="Pfam" id="PF00370">
    <property type="entry name" value="FGGY_N"/>
    <property type="match status" value="1"/>
</dbReference>
<dbReference type="NCBIfam" id="TIGR01312">
    <property type="entry name" value="XylB"/>
    <property type="match status" value="1"/>
</dbReference>
<dbReference type="PROSITE" id="PS00445">
    <property type="entry name" value="FGGY_KINASES_2"/>
    <property type="match status" value="1"/>
</dbReference>
<evidence type="ECO:0000256" key="5">
    <source>
        <dbReference type="ARBA" id="ARBA00022777"/>
    </source>
</evidence>
<evidence type="ECO:0000256" key="7">
    <source>
        <dbReference type="ARBA" id="ARBA00023277"/>
    </source>
</evidence>
<keyword evidence="3 8" id="KW-0808">Transferase</keyword>
<keyword evidence="7 8" id="KW-0119">Carbohydrate metabolism</keyword>
<dbReference type="AlphaFoldDB" id="A0A4P2QEG8"/>
<comment type="similarity">
    <text evidence="1 8 9">Belongs to the FGGY kinase family.</text>
</comment>
<dbReference type="GO" id="GO:0005998">
    <property type="term" value="P:xylulose catabolic process"/>
    <property type="evidence" value="ECO:0007669"/>
    <property type="project" value="UniProtKB-UniRule"/>
</dbReference>
<dbReference type="EC" id="2.7.1.17" evidence="8 10"/>
<dbReference type="PIRSF" id="PIRSF000538">
    <property type="entry name" value="GlpK"/>
    <property type="match status" value="1"/>
</dbReference>
<organism evidence="13 14">
    <name type="scientific">Sorangium cellulosum</name>
    <name type="common">Polyangium cellulosum</name>
    <dbReference type="NCBI Taxonomy" id="56"/>
    <lineage>
        <taxon>Bacteria</taxon>
        <taxon>Pseudomonadati</taxon>
        <taxon>Myxococcota</taxon>
        <taxon>Polyangia</taxon>
        <taxon>Polyangiales</taxon>
        <taxon>Polyangiaceae</taxon>
        <taxon>Sorangium</taxon>
    </lineage>
</organism>
<dbReference type="EMBL" id="CP012670">
    <property type="protein sequence ID" value="AUX27836.1"/>
    <property type="molecule type" value="Genomic_DNA"/>
</dbReference>
<reference evidence="13 14" key="1">
    <citation type="submission" date="2015-09" db="EMBL/GenBank/DDBJ databases">
        <title>Sorangium comparison.</title>
        <authorList>
            <person name="Zaburannyi N."/>
            <person name="Bunk B."/>
            <person name="Overmann J."/>
            <person name="Mueller R."/>
        </authorList>
    </citation>
    <scope>NUCLEOTIDE SEQUENCE [LARGE SCALE GENOMIC DNA]</scope>
    <source>
        <strain evidence="13 14">So ceGT47</strain>
    </source>
</reference>
<evidence type="ECO:0000259" key="11">
    <source>
        <dbReference type="Pfam" id="PF00370"/>
    </source>
</evidence>
<accession>A0A4P2QEG8</accession>
<dbReference type="HAMAP" id="MF_02220">
    <property type="entry name" value="XylB"/>
    <property type="match status" value="1"/>
</dbReference>
<dbReference type="InterPro" id="IPR050406">
    <property type="entry name" value="FGGY_Carb_Kinase"/>
</dbReference>
<dbReference type="InterPro" id="IPR018484">
    <property type="entry name" value="FGGY_N"/>
</dbReference>
<dbReference type="InterPro" id="IPR018485">
    <property type="entry name" value="FGGY_C"/>
</dbReference>
<keyword evidence="4 8" id="KW-0547">Nucleotide-binding</keyword>
<gene>
    <name evidence="8 10 13" type="primary">xylB</name>
    <name evidence="13" type="ORF">SOCEGT47_084340</name>
</gene>
<dbReference type="GO" id="GO:0005524">
    <property type="term" value="F:ATP binding"/>
    <property type="evidence" value="ECO:0007669"/>
    <property type="project" value="UniProtKB-UniRule"/>
</dbReference>
<evidence type="ECO:0000256" key="9">
    <source>
        <dbReference type="RuleBase" id="RU003733"/>
    </source>
</evidence>
<evidence type="ECO:0000313" key="13">
    <source>
        <dbReference type="EMBL" id="AUX27836.1"/>
    </source>
</evidence>
<evidence type="ECO:0000256" key="4">
    <source>
        <dbReference type="ARBA" id="ARBA00022741"/>
    </source>
</evidence>
<feature type="binding site" evidence="8">
    <location>
        <begin position="84"/>
        <end position="85"/>
    </location>
    <ligand>
        <name>substrate</name>
    </ligand>
</feature>
<feature type="domain" description="Carbohydrate kinase FGGY C-terminal" evidence="12">
    <location>
        <begin position="261"/>
        <end position="464"/>
    </location>
</feature>
<evidence type="ECO:0000259" key="12">
    <source>
        <dbReference type="Pfam" id="PF02782"/>
    </source>
</evidence>
<keyword evidence="5 8" id="KW-0418">Kinase</keyword>
<dbReference type="InterPro" id="IPR000577">
    <property type="entry name" value="Carb_kinase_FGGY"/>
</dbReference>
<name>A0A4P2QEG8_SORCE</name>
<dbReference type="CDD" id="cd07808">
    <property type="entry name" value="ASKHA_NBD_FGGY_EcXK-like"/>
    <property type="match status" value="1"/>
</dbReference>
<dbReference type="InterPro" id="IPR018483">
    <property type="entry name" value="Carb_kinase_FGGY_CS"/>
</dbReference>
<dbReference type="InterPro" id="IPR043129">
    <property type="entry name" value="ATPase_NBD"/>
</dbReference>
<protein>
    <recommendedName>
        <fullName evidence="8 10">Xylulose kinase</fullName>
        <shortName evidence="8 10">Xylulokinase</shortName>
        <ecNumber evidence="8 10">2.7.1.17</ecNumber>
    </recommendedName>
</protein>
<comment type="function">
    <text evidence="8">Catalyzes the phosphorylation of D-xylulose to D-xylulose 5-phosphate.</text>
</comment>
<dbReference type="Pfam" id="PF02782">
    <property type="entry name" value="FGGY_C"/>
    <property type="match status" value="1"/>
</dbReference>
<evidence type="ECO:0000313" key="14">
    <source>
        <dbReference type="Proteomes" id="UP000295781"/>
    </source>
</evidence>
<comment type="catalytic activity">
    <reaction evidence="8 10">
        <text>D-xylulose + ATP = D-xylulose 5-phosphate + ADP + H(+)</text>
        <dbReference type="Rhea" id="RHEA:10964"/>
        <dbReference type="ChEBI" id="CHEBI:15378"/>
        <dbReference type="ChEBI" id="CHEBI:17140"/>
        <dbReference type="ChEBI" id="CHEBI:30616"/>
        <dbReference type="ChEBI" id="CHEBI:57737"/>
        <dbReference type="ChEBI" id="CHEBI:456216"/>
        <dbReference type="EC" id="2.7.1.17"/>
    </reaction>
</comment>
<evidence type="ECO:0000256" key="6">
    <source>
        <dbReference type="ARBA" id="ARBA00022840"/>
    </source>
</evidence>
<evidence type="ECO:0000256" key="3">
    <source>
        <dbReference type="ARBA" id="ARBA00022679"/>
    </source>
</evidence>
<dbReference type="SUPFAM" id="SSF53067">
    <property type="entry name" value="Actin-like ATPase domain"/>
    <property type="match status" value="2"/>
</dbReference>
<feature type="site" description="Important for activity" evidence="8">
    <location>
        <position position="10"/>
    </location>
</feature>